<accession>A0ACB7RR87</accession>
<sequence>MKTARGINVNRVKEKRTSRRRFNPRINNEAKSALDIAKSGAGASLIERLEANNAELDKLNDMI</sequence>
<proteinExistence type="predicted"/>
<keyword evidence="2" id="KW-1185">Reference proteome</keyword>
<evidence type="ECO:0000313" key="2">
    <source>
        <dbReference type="Proteomes" id="UP000821845"/>
    </source>
</evidence>
<gene>
    <name evidence="1" type="ORF">HPB50_025915</name>
</gene>
<name>A0ACB7RR87_HYAAI</name>
<dbReference type="EMBL" id="CM023488">
    <property type="protein sequence ID" value="KAH6924900.1"/>
    <property type="molecule type" value="Genomic_DNA"/>
</dbReference>
<comment type="caution">
    <text evidence="1">The sequence shown here is derived from an EMBL/GenBank/DDBJ whole genome shotgun (WGS) entry which is preliminary data.</text>
</comment>
<reference evidence="1" key="1">
    <citation type="submission" date="2020-05" db="EMBL/GenBank/DDBJ databases">
        <title>Large-scale comparative analyses of tick genomes elucidate their genetic diversity and vector capacities.</title>
        <authorList>
            <person name="Jia N."/>
            <person name="Wang J."/>
            <person name="Shi W."/>
            <person name="Du L."/>
            <person name="Sun Y."/>
            <person name="Zhan W."/>
            <person name="Jiang J."/>
            <person name="Wang Q."/>
            <person name="Zhang B."/>
            <person name="Ji P."/>
            <person name="Sakyi L.B."/>
            <person name="Cui X."/>
            <person name="Yuan T."/>
            <person name="Jiang B."/>
            <person name="Yang W."/>
            <person name="Lam T.T.-Y."/>
            <person name="Chang Q."/>
            <person name="Ding S."/>
            <person name="Wang X."/>
            <person name="Zhu J."/>
            <person name="Ruan X."/>
            <person name="Zhao L."/>
            <person name="Wei J."/>
            <person name="Que T."/>
            <person name="Du C."/>
            <person name="Cheng J."/>
            <person name="Dai P."/>
            <person name="Han X."/>
            <person name="Huang E."/>
            <person name="Gao Y."/>
            <person name="Liu J."/>
            <person name="Shao H."/>
            <person name="Ye R."/>
            <person name="Li L."/>
            <person name="Wei W."/>
            <person name="Wang X."/>
            <person name="Wang C."/>
            <person name="Yang T."/>
            <person name="Huo Q."/>
            <person name="Li W."/>
            <person name="Guo W."/>
            <person name="Chen H."/>
            <person name="Zhou L."/>
            <person name="Ni X."/>
            <person name="Tian J."/>
            <person name="Zhou Y."/>
            <person name="Sheng Y."/>
            <person name="Liu T."/>
            <person name="Pan Y."/>
            <person name="Xia L."/>
            <person name="Li J."/>
            <person name="Zhao F."/>
            <person name="Cao W."/>
        </authorList>
    </citation>
    <scope>NUCLEOTIDE SEQUENCE</scope>
    <source>
        <strain evidence="1">Hyas-2018</strain>
    </source>
</reference>
<dbReference type="Proteomes" id="UP000821845">
    <property type="component" value="Chromosome 8"/>
</dbReference>
<organism evidence="1 2">
    <name type="scientific">Hyalomma asiaticum</name>
    <name type="common">Tick</name>
    <dbReference type="NCBI Taxonomy" id="266040"/>
    <lineage>
        <taxon>Eukaryota</taxon>
        <taxon>Metazoa</taxon>
        <taxon>Ecdysozoa</taxon>
        <taxon>Arthropoda</taxon>
        <taxon>Chelicerata</taxon>
        <taxon>Arachnida</taxon>
        <taxon>Acari</taxon>
        <taxon>Parasitiformes</taxon>
        <taxon>Ixodida</taxon>
        <taxon>Ixodoidea</taxon>
        <taxon>Ixodidae</taxon>
        <taxon>Hyalomminae</taxon>
        <taxon>Hyalomma</taxon>
    </lineage>
</organism>
<evidence type="ECO:0000313" key="1">
    <source>
        <dbReference type="EMBL" id="KAH6924900.1"/>
    </source>
</evidence>
<protein>
    <submittedName>
        <fullName evidence="1">Uncharacterized protein</fullName>
    </submittedName>
</protein>